<feature type="domain" description="Carrier" evidence="5">
    <location>
        <begin position="6131"/>
        <end position="6208"/>
    </location>
</feature>
<feature type="domain" description="Carrier" evidence="5">
    <location>
        <begin position="776"/>
        <end position="852"/>
    </location>
</feature>
<dbReference type="Pfam" id="PF00501">
    <property type="entry name" value="AMP-binding"/>
    <property type="match status" value="6"/>
</dbReference>
<proteinExistence type="inferred from homology"/>
<accession>A0A5J5EQL0</accession>
<dbReference type="SUPFAM" id="SSF52777">
    <property type="entry name" value="CoA-dependent acyltransferases"/>
    <property type="match status" value="12"/>
</dbReference>
<keyword evidence="2" id="KW-0597">Phosphoprotein</keyword>
<comment type="caution">
    <text evidence="6">The sequence shown here is derived from an EMBL/GenBank/DDBJ whole genome shotgun (WGS) entry which is preliminary data.</text>
</comment>
<dbReference type="InterPro" id="IPR010071">
    <property type="entry name" value="AA_adenyl_dom"/>
</dbReference>
<dbReference type="InterPro" id="IPR020806">
    <property type="entry name" value="PKS_PP-bd"/>
</dbReference>
<dbReference type="GO" id="GO:0044550">
    <property type="term" value="P:secondary metabolite biosynthetic process"/>
    <property type="evidence" value="ECO:0007669"/>
    <property type="project" value="TreeGrafter"/>
</dbReference>
<dbReference type="SMART" id="SM00823">
    <property type="entry name" value="PKS_PP"/>
    <property type="match status" value="5"/>
</dbReference>
<dbReference type="FunFam" id="3.30.300.30:FF:000015">
    <property type="entry name" value="Nonribosomal peptide synthase SidD"/>
    <property type="match status" value="6"/>
</dbReference>
<dbReference type="NCBIfam" id="TIGR01733">
    <property type="entry name" value="AA-adenyl-dom"/>
    <property type="match status" value="6"/>
</dbReference>
<dbReference type="PROSITE" id="PS00455">
    <property type="entry name" value="AMP_BINDING"/>
    <property type="match status" value="6"/>
</dbReference>
<comment type="similarity">
    <text evidence="4">Belongs to the NRP synthetase family.</text>
</comment>
<keyword evidence="1" id="KW-0596">Phosphopantetheine</keyword>
<dbReference type="InterPro" id="IPR006162">
    <property type="entry name" value="Ppantetheine_attach_site"/>
</dbReference>
<dbReference type="OrthoDB" id="416786at2759"/>
<evidence type="ECO:0000256" key="2">
    <source>
        <dbReference type="ARBA" id="ARBA00022553"/>
    </source>
</evidence>
<dbReference type="GO" id="GO:0031177">
    <property type="term" value="F:phosphopantetheine binding"/>
    <property type="evidence" value="ECO:0007669"/>
    <property type="project" value="InterPro"/>
</dbReference>
<sequence>PVLSFILLSYGCGHLSLPLDIILTTPTQDSTAISSSTPSEKILDCNQNSSLKTYTKAVFKFSASMARDQCKQSAVQFSQFSLESGASCADARFKATIATAWARCLSSLSTDKAVSFGFGHRQLCLDLEGKTIREVISEILNAGEASETKAGALKSAIYFDLDNHEALEVDLAVSVVLGEKGKVVVTILHESAVDPMLVHWVPDRLKKAMQQIAPCSGEEELLSLYIVSEAEEKALEKLGQSGSDDHAAVRNHLVHQLFEMQVLKTPQNTAIESQNEEPVTYSALNGMANRLARYILTVVPEDNGIIALCLEKSVAMIVSILAVLKAGKAWVPLDRKNPRNRLEKILQSTQAALTIVSRSTAPILYGTRAIVLEEVEKDLQTLSSANLDLSTKPTDLCHVLFTSGSTGTPKGVMIEHAAMVNTVNWLADYCTITTETRTLQFATYTFDVCGDDIFMTLARGGCLFLAPHSQLLADLNGFVDRNRINYAQLTPTVINLLVPNKIPSLKTLVSSGEAMTKHMVSTWLGHARLINAYGPTETNVCTISDVTHRPAENCIGKPDYGSLVVILDPEGRRTPIGAVGELCVAGPQLFRGYLGDPDMTQKKTFTHPTLGRLYKTGDLASFGNDGEIYCHGRQDSQIKVLGNRIDLTEIETCIAAGEWARNVVVTVPRSGPAKGRLAAILSLTQFPSALEGERLRCLSAEHAVEVATVLEDVSNRLRLELPSHMIPNVWFTVENIPLTASGKVDRTAAREWLETLDEEEYSKNVQAPGGVNLVGETLTPQEETMRGIWSRLLSLPPRLISADSSFFDLGGDSISVIRMVSAARKTGFTISVQDVFTLKTLRLLSFTAPDKAATNGAASPLTPFSILPSKTSPEDLKRLVAQQCNLDSQLGSVIDVYPCTPLQEGLMALSAKSGAYVSDMVFRLPEIDPIRFKTAWGSVLQNEEILRTRIVDIAPYGSLQVVVDAHMEWEAAGNSLPGYLNGTRQPMVYGDQLCRFALIFEDSHWYFVLTMHHAIYDGWSLSILKEKLQAAYQSGTPSPRSYSYNIFIKYLSDQKPANVIDFWTSRLEGASVTDYPELPGQCEVRAMNTKTVAMNIDFQSVAKAQKIQASTVVRTTWAIVLAQHSNSDDVTFGVTLSGRNVPLEGIEEMTGPTLVTVPFRVGICDTCHLSDLLLDVQTRAVEMMPFEHTGIQNIQKMSAFAKNACAFRTLLVVQPEEDQEPEFLQHANDLDNMQRSYPITVECQLKRAGMEVHVHFDDNIVSESDVDWILVHLRETLQRLASCSGTETVRELKVSGDEDVQQIHQWNRQCPPKVDHCLHRLFEKKVAENPLGIAIYDQASASHMSYPQLDSMATRLAHRLQELGVGPEKLVPICFEKSAMAIVAIIAVLKAGGAYVPLDVSHPQQRLQYIIDAVDAKVLLCSPSCTARFDGNVDQVIPVDEVSILSHQSPSNQPLTCQVQSDNAAFVTYTSGSTGVPKAVVLTHSAISTSATHLGRFYGIRQDMKVLQFTSFTFDMSLKEIFITLLNGGCICMPTEHNRLNALSKAAGEMCVDVAFLTPTVARLLRPKDCPTLKILCLGGEALTRDVVKVWANKARVINSYGPTETCMNVSATSSSLEEDADLANIGRAVTGCIWIVTLDEPRRLAPIGCPGEIAISGHTLARGYRNDVKKTKTAFIEDPSWAEDSVPSRCYLTGDAGRYNSDGTIQYIGRLDRQVKFNGLRIELGEIEHHIEAQNQRISQAVAQLVRIGQQSDPTLAVFIKCEDLGSTQEPMPLILPYSNEFRKITADARSRLQDVLPPYMVPKFFVPVSEVPMTTSGKIDRRALIQAASQLSLQELEISSHHTGKVNRELLPQSKAERSLCDLWRKVLNVPEEFPLTTSDHFFHLGGDSIGAIRLVTAAREIGFSLFVSQIHQAPRLGEMASCMKWVAKVQYAKIAPFSLAEGVELEEIAHLCQLPPGTIEDVYPCTAFQEGLMALSAHDGAYVAQRVYNLSSLDASQFRTAWEKLVKLNPILRTRIVYSAENISLQVVCNDSVSELWQTSEASNLEEYLRKDRKDPIRPGSRLCRFALIQEKTASYFVLTLHHALYDGWSMELLLDDLQLAYAGIELPERPAFNCVVDFLCKADDQSNAKYWSHLLEGAVPSEFPPKTNTMALAQTTCVEELETVVEHQDLHGRTASFATVVRAAWALVISKYLDCRDVVFGMTLSGREADVAGIAEIVGPTAVTVPVRIEIDVHETVGEFLQRIQQQAVSMLPFQHAGLQKIQRLSADAKNACNFRNILVVQNKSTTSRRSIVPVKEKTSMLQSYFTVECNPTDSGVSIIAHYDSSHINSTQVQRLLRQFANVIRQMISRSSEPKTMDSIAMVTVEDFEEIQSWNVNCSPRVANCVHHLFEAEAALHPDALAIVTTSSKLTYRELEDYATRLARHLISIGIKSGDLIPICMRKSGAMVVAMLAIMKVGAGYVPIDGSSGRGRLEHLLNQTKARIAIVDPTGERIFDSLVATLRVDTAVLEELPIASAVLPTIPPSNVAYIIFTSGSTGKPKGVVLEHSTLCTSLLEQGKAFNLRRNTRVLQFCSYTFDVSVVEIFGTLIHGGCVCMPSEEERLVELGKAIKLMSVETAFLTPTVADLLQPEDTPLQTLILMGEPHSRAHIEKWADRLQLINGYGPTEASIFSCSGPITFQSVPNTIGRAVGGLTWVTEVDSNQLAAIGTVGELVISGNNLARGYLNDAVRTDAVFIKDLPSMPGEDRTGSPKYMYKTGDLVRYNPDGTLQYLGRRDTQVKIHGQRIECGEVEYAITSLGNASQAFVELIKHDGTATLVGFVRFAPSVENSSSSESGGRVLPSESVMAVIQDLKSALEDTLPLYMIPSVFVPYTKFPTTVSGKVDRGQLKAITAEELSVYINFEDGPKRRPRTSNEKAMQELWAKTLKLNADRIGLDDNFFRLGGDSISTILLVTGARKIGFALDIAKIYQNPRLEKMASLLVLAKAEEEVKPFSLVHGITPEECIQMAAAQCGVDREAIGDVYPCSPLQEGLMALSLKSPGAYVTQRVYRLPTNIDLGRLQKAWDLTVASNAILRTRIILTEAQGSMQVVVNARVEWTLEVLDIPTYLSLDRPAMGYGAALCRQAFVFDGNSKSLVFTLHHCIYDGFSWELIIDDLKEAYENGTSINRTPFTSFIKHVEKIRTDTAAREFWGTNLSGAVAVDFPSRVSADRQEVFAASKTLRLDTEAEFRISSESITVASLLRAAWALVIARYSNSEDVIFGETMSGRTAPIGGIETVSGPTIVTVPTRIRINNAMTVEEYLRDVHTASLQRMPFEHFGLQNIRRLSHDAQEACSFQSLLVIQPVARESTEDKRLQLKLDFDKSRMTETYCLSVECQKTLTGVSLSAVYDDKAVESENVRWILYHFSQAIQQLAKGHVAIPVRISDISLFGQQDLTQIKLWNDVHHNRIDRCVHHAFCDRALLHPKRVAIHASDGIRTYGEVDALSSVLSSKLIDAGVGPDVLVPLYFKKSSLMIIAMLAVLKAGGGYVPLDTSQPQKRLQYIVREVGTRVILCSPGFEDACHALGAPSVLPVDTIHLSEKPHFTAHNASVTSRNIAYVMFTSGSTGQPKGVVLEHSAVTTSLLAHGPRFGFTDSLRVLQFAGYTFDTSVMEIFSTLLHGGCVCIPSEEERLVSLPRIINEMGIQMAILTPTTVSNLLSPELVPKLETLILIGEPMTRRNVLTWSQKVRLMNDYGPTETCMDSASSEATGPDFNPASIGKGVAAHLWIADPERTERLTPIGCIGELIISGPTLARGYLNDPAKTSAAFIDGASLPWGKDALGSWTKIYKTGDLVHYNTDGTLSCVGRKDTQVKLRGQRIEVSEIEHHLCQHPGVRNAAVESTASMPQFAEARLIALVSLDDAHGDGLLTLTESIDTTLSKAVTKLADVLPAYMVPSIFLPLGKIPLTGSGKTDRKELRRILSELSTEQLARYRSGSAFKQRPETAVEKKLHAIWTSVLQLPPASIGLDDNFFRLGGDSMSAIRLVNAGRKDGLAFTVASVFQHPRLGLMAKALQKDLDGSHHSVTAVQAIDDATLQLAASSCGMAPADIEDVYACSPLQEGLMALSVGHPGAYVAQRVYELARSMDLNRFCSAWEKTVDAHPILRTRIIQAGDYEAGSIQVVCRTSAKLEVIRKYLENDKQEPFEYGRPLMRCALISSGGKDLVYFVLTLHHSLYDGFSFGLILDDFYSAYANISAPLPARTPFKNYVKYTQAVDQEASQTFWKSYLAGASLSDFLSLPASSHSLRATAWKDLTVDIPIVQSTVTFPTIIRAAWAVTISRHVLLPSFDAHDVIFGATLSGRTAPVDGLDTVAGPTILTLPVRVTVSYDQPISEFLEAVHSQAAAMMPFEHYGLQKIRRLSPDAERACQFKNLLVIHPPTASAAATMRMTQLGEYTQMMQTYGIVMECQITETGVSLSAQFDPAAIDSQRMLWVLQHFSKAIEALSRNASSQTPVRHAIHQMSTREEFEQILTWNPGYPSMEDQCLTQLIEKTVSLHPDRPAVTGPDITLTYAELDYQTSKLARHLMKRGVGPEVFVPICFEKSSLMIVAMLGILKAGGAYVPLDPAHPKSRLEYILGQTGAIIVLSSSSQSHIFEDFIDVETVVIDSAFFAQNQMTNGFHSTGTPSASPSDAAYVIYTSGSTGQPKGVVIEHGSICKSVIEHGTKFGHSMIDGVRVLQFCSYTFDVSVVDIFTTLTYGGCLCIPSESDRLYNLAHTINKMQVDLVILTPTVAKLLNPTEVPNLKVLAMTGEALSPELVKTWTDGTMRVMNGYGPTEASVDCAAAVVTSNTLPNNIGYSLGGLVWITEIEDHNTLAPLGCVGELVISGGILARGYLNDPTRTANAFIDSVSWMPQAYGSPRIYKTGDLARYASDGSIEYLGRKDTQVKLHGMRIEMGEIESSLGNCEAVVQSAVELCSRNRVDMLVGFVQLQGTTAEERLIPLTQQISEVLDRIERTIKKTLPPYMVPGILLPVSSIPRTTSGKTDRRALKDLFSQLSEAPLSTYRRRHDGTAKQLPSTTAEKLVCEIWAQILHLEASEIGLHDNFFVLGGDSISAIQLVSAFRKKGLNLAVSDIHRSNDLGDMAASLNLDSSSPPSNTIEIPEFSLVNTQSVSDLVGVVSSQCHVAPEAVQDIYPCSPLQEGMVALSTRETGAYLSQKVYRLSPSTDLGRLRNAWESVLVNNDILRTRIVNVTTHGSLQVVLKALDPWNSGNNLDQHLEEERSQTLAYGDALCRYGIFTNDSGESFFVLSVHHALYDGWSLPLIMEDFRLAYDTRNALPSHPAYKNFVKFVSEASSVSSEASDFWRNRLSGVAPTEFPEKRPSHKSKVTAVSHTRLALGKQSLPNKVTTASLVRAAWGVVLARYTNTNDVCFGMALTGRNAPVAGIESITGPTQTAVPVRITIDPTASPASLLRDVHSQSVEMIPYEHVGLQNIQGFVESTKVCEFSNFLIIQPGRSPAKTGGDTLQLDQLESPPLIQQYALAMECELNYDASIDLNAFFDPIVIDSSRIEWLLQHFSNVIQQLHALCMDESACMDKIVMSTQFDEEMVWSWNKNCPEASSTCIHNMIEEQAIQNPDLSAIVSHDGNLNYGELEKLSSQVGHGILAMGIPPGTIIPICIKRSSTMVISLLGIMKAGSSYIPIDPSFPDSRIQYILGEVGAGLALVSESTANRFDGFPGMTVVSVEKILSQKFAEISHLAFPTVSPSDIAYILFTSGSTGNPKGVVMEHSALSTTVISESRDFGIYQGTRMLQSSNLTFDTSIAQIFTTLAYGGCLCISSEQDFLDHPVEMMNELQVEMVILTPTVLALLDLKQIPSLKTVILGGEPMTEANIKAAMDAGVRLINDYGPTETCIDVVVNGNVTLETSPNNLGHVTSACAWILDLENDDRLAPLGCVGELAFSGPSLARGYLNQPEKTKAAFIENPLWMRSKPSRVYKTGDLARFNGDGSIQYLGRRDTQVKVNGQRIELGEVENKMNQLRSGMQTAVEVFAASNRSILVAFVVSGASSTGSLINPHSDEFSRLSQGIVARLKELLPAYMIPSLYIPISHLPLNLSAKLDRKKLRQAYSNLSEDEIRGYRFRATGEKSVPTTEIEKTVQSLWAKTLGIGDPLAIELDDGFFELGGDSITAIQLVAAFRRNGYRLTVSDVFAAPKLRKMCELITKDENPVQEQSQSISPAVPPPFSLINFPDLCLSQISSDMAIDETLIEDVYPATPIQQACVIEGQKWHKAYYAWFPIDIEGVLDTERLHRACQSVVDQHPVLRTIFTMDRRGMLQVVLRQLSVDFQAAQGDQDLDSILEMCQDDAPVSFEKPMAKFRLLSRGNTHRLVVGLSHSQYDGMCLNLILGDIRTAYLYQTLPERPSYSLFIDYSLKANTEAAQSFWRTHLKDSNMTHLVSRPWPNDRHFLQSRVERRIPNPPSTHGVTFSTILNAAWSLVLAHLLGQPDIVFGTLVSGRSAPIDGIESMIGPCMNILPLRVSLDQTRTNKDLLQYVRAQQSAMIPYETTSFSDIVENCTSWPISTRFGSVVQHQNIPAATQNGAD</sequence>
<name>A0A5J5EQL0_9PEZI</name>
<dbReference type="Gene3D" id="3.40.50.12780">
    <property type="entry name" value="N-terminal domain of ligase-like"/>
    <property type="match status" value="5"/>
</dbReference>
<feature type="non-terminal residue" evidence="6">
    <location>
        <position position="1"/>
    </location>
</feature>
<feature type="domain" description="Carrier" evidence="5">
    <location>
        <begin position="2913"/>
        <end position="2989"/>
    </location>
</feature>
<dbReference type="GO" id="GO:0005737">
    <property type="term" value="C:cytoplasm"/>
    <property type="evidence" value="ECO:0007669"/>
    <property type="project" value="TreeGrafter"/>
</dbReference>
<dbReference type="CDD" id="cd19545">
    <property type="entry name" value="FUM14_C_NRPS-like"/>
    <property type="match status" value="5"/>
</dbReference>
<dbReference type="NCBIfam" id="NF003417">
    <property type="entry name" value="PRK04813.1"/>
    <property type="match status" value="6"/>
</dbReference>
<keyword evidence="7" id="KW-1185">Reference proteome</keyword>
<dbReference type="PROSITE" id="PS50075">
    <property type="entry name" value="CARRIER"/>
    <property type="match status" value="6"/>
</dbReference>
<dbReference type="Pfam" id="PF00668">
    <property type="entry name" value="Condensation"/>
    <property type="match status" value="6"/>
</dbReference>
<evidence type="ECO:0000313" key="7">
    <source>
        <dbReference type="Proteomes" id="UP000326924"/>
    </source>
</evidence>
<evidence type="ECO:0000259" key="5">
    <source>
        <dbReference type="PROSITE" id="PS50075"/>
    </source>
</evidence>
<dbReference type="Gene3D" id="3.30.559.10">
    <property type="entry name" value="Chloramphenicol acetyltransferase-like domain"/>
    <property type="match status" value="6"/>
</dbReference>
<dbReference type="Gene3D" id="3.30.559.30">
    <property type="entry name" value="Nonribosomal peptide synthetase, condensation domain"/>
    <property type="match status" value="6"/>
</dbReference>
<keyword evidence="3" id="KW-0436">Ligase</keyword>
<dbReference type="PANTHER" id="PTHR45527:SF1">
    <property type="entry name" value="FATTY ACID SYNTHASE"/>
    <property type="match status" value="1"/>
</dbReference>
<dbReference type="Gene3D" id="2.30.38.10">
    <property type="entry name" value="Luciferase, Domain 3"/>
    <property type="match status" value="1"/>
</dbReference>
<feature type="domain" description="Carrier" evidence="5">
    <location>
        <begin position="1853"/>
        <end position="1930"/>
    </location>
</feature>
<dbReference type="EMBL" id="VXIS01000151">
    <property type="protein sequence ID" value="KAA8900647.1"/>
    <property type="molecule type" value="Genomic_DNA"/>
</dbReference>
<reference evidence="6 7" key="1">
    <citation type="submission" date="2019-09" db="EMBL/GenBank/DDBJ databases">
        <title>Draft genome of the ectomycorrhizal ascomycete Sphaerosporella brunnea.</title>
        <authorList>
            <consortium name="DOE Joint Genome Institute"/>
            <person name="Benucci G.M."/>
            <person name="Marozzi G."/>
            <person name="Antonielli L."/>
            <person name="Sanchez S."/>
            <person name="Marco P."/>
            <person name="Wang X."/>
            <person name="Falini L.B."/>
            <person name="Barry K."/>
            <person name="Haridas S."/>
            <person name="Lipzen A."/>
            <person name="Labutti K."/>
            <person name="Grigoriev I.V."/>
            <person name="Murat C."/>
            <person name="Martin F."/>
            <person name="Albertini E."/>
            <person name="Donnini D."/>
            <person name="Bonito G."/>
        </authorList>
    </citation>
    <scope>NUCLEOTIDE SEQUENCE [LARGE SCALE GENOMIC DNA]</scope>
    <source>
        <strain evidence="6 7">Sb_GMNB300</strain>
    </source>
</reference>
<dbReference type="InterPro" id="IPR000873">
    <property type="entry name" value="AMP-dep_synth/lig_dom"/>
</dbReference>
<dbReference type="FunFam" id="1.10.1200.10:FF:000005">
    <property type="entry name" value="Nonribosomal peptide synthetase 1"/>
    <property type="match status" value="4"/>
</dbReference>
<dbReference type="PROSITE" id="PS00012">
    <property type="entry name" value="PHOSPHOPANTETHEINE"/>
    <property type="match status" value="4"/>
</dbReference>
<dbReference type="Proteomes" id="UP000326924">
    <property type="component" value="Unassembled WGS sequence"/>
</dbReference>
<dbReference type="InterPro" id="IPR042099">
    <property type="entry name" value="ANL_N_sf"/>
</dbReference>
<dbReference type="FunFam" id="3.40.50.12780:FF:000012">
    <property type="entry name" value="Non-ribosomal peptide synthetase"/>
    <property type="match status" value="1"/>
</dbReference>
<dbReference type="SUPFAM" id="SSF47336">
    <property type="entry name" value="ACP-like"/>
    <property type="match status" value="6"/>
</dbReference>
<dbReference type="InParanoid" id="A0A5J5EQL0"/>
<dbReference type="GO" id="GO:0043041">
    <property type="term" value="P:amino acid activation for nonribosomal peptide biosynthetic process"/>
    <property type="evidence" value="ECO:0007669"/>
    <property type="project" value="TreeGrafter"/>
</dbReference>
<evidence type="ECO:0000313" key="6">
    <source>
        <dbReference type="EMBL" id="KAA8900647.1"/>
    </source>
</evidence>
<dbReference type="InterPro" id="IPR045851">
    <property type="entry name" value="AMP-bd_C_sf"/>
</dbReference>
<feature type="non-terminal residue" evidence="6">
    <location>
        <position position="6584"/>
    </location>
</feature>
<dbReference type="FunFam" id="3.40.50.980:FF:000001">
    <property type="entry name" value="Non-ribosomal peptide synthetase"/>
    <property type="match status" value="3"/>
</dbReference>
<dbReference type="InterPro" id="IPR009081">
    <property type="entry name" value="PP-bd_ACP"/>
</dbReference>
<dbReference type="Pfam" id="PF00550">
    <property type="entry name" value="PP-binding"/>
    <property type="match status" value="6"/>
</dbReference>
<dbReference type="CDD" id="cd19542">
    <property type="entry name" value="CT_NRPS-like"/>
    <property type="match status" value="1"/>
</dbReference>
<dbReference type="Gene3D" id="3.30.300.30">
    <property type="match status" value="6"/>
</dbReference>
<evidence type="ECO:0000256" key="4">
    <source>
        <dbReference type="ARBA" id="ARBA00029454"/>
    </source>
</evidence>
<gene>
    <name evidence="6" type="ORF">FN846DRAFT_988776</name>
</gene>
<feature type="domain" description="Carrier" evidence="5">
    <location>
        <begin position="5059"/>
        <end position="5135"/>
    </location>
</feature>
<dbReference type="InterPro" id="IPR001242">
    <property type="entry name" value="Condensation_dom"/>
</dbReference>
<protein>
    <recommendedName>
        <fullName evidence="5">Carrier domain-containing protein</fullName>
    </recommendedName>
</protein>
<dbReference type="FunFam" id="3.30.559.30:FF:000003">
    <property type="entry name" value="Nonribosomal peptide synthase SidD"/>
    <property type="match status" value="5"/>
</dbReference>
<evidence type="ECO:0000256" key="3">
    <source>
        <dbReference type="ARBA" id="ARBA00022598"/>
    </source>
</evidence>
<dbReference type="InterPro" id="IPR020845">
    <property type="entry name" value="AMP-binding_CS"/>
</dbReference>
<dbReference type="InterPro" id="IPR036736">
    <property type="entry name" value="ACP-like_sf"/>
</dbReference>
<organism evidence="6 7">
    <name type="scientific">Sphaerosporella brunnea</name>
    <dbReference type="NCBI Taxonomy" id="1250544"/>
    <lineage>
        <taxon>Eukaryota</taxon>
        <taxon>Fungi</taxon>
        <taxon>Dikarya</taxon>
        <taxon>Ascomycota</taxon>
        <taxon>Pezizomycotina</taxon>
        <taxon>Pezizomycetes</taxon>
        <taxon>Pezizales</taxon>
        <taxon>Pyronemataceae</taxon>
        <taxon>Sphaerosporella</taxon>
    </lineage>
</organism>
<dbReference type="Gene3D" id="1.10.1200.10">
    <property type="entry name" value="ACP-like"/>
    <property type="match status" value="6"/>
</dbReference>
<feature type="domain" description="Carrier" evidence="5">
    <location>
        <begin position="3985"/>
        <end position="4061"/>
    </location>
</feature>
<evidence type="ECO:0000256" key="1">
    <source>
        <dbReference type="ARBA" id="ARBA00022450"/>
    </source>
</evidence>
<dbReference type="SUPFAM" id="SSF56801">
    <property type="entry name" value="Acetyl-CoA synthetase-like"/>
    <property type="match status" value="6"/>
</dbReference>
<dbReference type="InterPro" id="IPR023213">
    <property type="entry name" value="CAT-like_dom_sf"/>
</dbReference>
<dbReference type="CDD" id="cd05918">
    <property type="entry name" value="A_NRPS_SidN3_like"/>
    <property type="match status" value="6"/>
</dbReference>
<dbReference type="Gene3D" id="3.40.50.980">
    <property type="match status" value="2"/>
</dbReference>
<dbReference type="FunFam" id="3.40.50.12780:FF:000014">
    <property type="entry name" value="Nonribosomal peptide synthetase 1"/>
    <property type="match status" value="2"/>
</dbReference>
<dbReference type="PANTHER" id="PTHR45527">
    <property type="entry name" value="NONRIBOSOMAL PEPTIDE SYNTHETASE"/>
    <property type="match status" value="1"/>
</dbReference>
<dbReference type="GO" id="GO:0016874">
    <property type="term" value="F:ligase activity"/>
    <property type="evidence" value="ECO:0007669"/>
    <property type="project" value="UniProtKB-KW"/>
</dbReference>